<reference evidence="2" key="1">
    <citation type="journal article" date="2020" name="Mol. Plant Microbe Interact.">
        <title>Genome Sequence of the Biocontrol Agent Coniothyrium minitans strain Conio (IMI 134523).</title>
        <authorList>
            <person name="Patel D."/>
            <person name="Shittu T.A."/>
            <person name="Baroncelli R."/>
            <person name="Muthumeenakshi S."/>
            <person name="Osborne T.H."/>
            <person name="Janganan T.K."/>
            <person name="Sreenivasaprasad S."/>
        </authorList>
    </citation>
    <scope>NUCLEOTIDE SEQUENCE</scope>
    <source>
        <strain evidence="2">Conio</strain>
    </source>
</reference>
<dbReference type="OrthoDB" id="2849579at2759"/>
<sequence length="222" mass="24868">MTVYNTGAEFGMHGIDHIRPSVYHISRDCDICLEPLDLVQPSANTKAGDKNHNRHHPAVRIKSCGHIHGLDCLKAWLQIGTTCPSAGCGRMLCLPAVEQPLTQKDVDALMCRLRRSYSEDQIARSLARYMHASDVAAAKAEQVLATKIVMDEAKQKEKERKERQECMLKDEDFLDGDTELTEEEDEEDDAHFLGGGEDEDDADDDDVDDDDDDDDDFVSDDE</sequence>
<feature type="region of interest" description="Disordered" evidence="1">
    <location>
        <begin position="156"/>
        <end position="222"/>
    </location>
</feature>
<keyword evidence="3" id="KW-1185">Reference proteome</keyword>
<dbReference type="SUPFAM" id="SSF57850">
    <property type="entry name" value="RING/U-box"/>
    <property type="match status" value="1"/>
</dbReference>
<feature type="compositionally biased region" description="Acidic residues" evidence="1">
    <location>
        <begin position="172"/>
        <end position="189"/>
    </location>
</feature>
<evidence type="ECO:0008006" key="4">
    <source>
        <dbReference type="Google" id="ProtNLM"/>
    </source>
</evidence>
<proteinExistence type="predicted"/>
<feature type="compositionally biased region" description="Acidic residues" evidence="1">
    <location>
        <begin position="196"/>
        <end position="222"/>
    </location>
</feature>
<gene>
    <name evidence="2" type="ORF">PMIN01_01055</name>
</gene>
<organism evidence="2 3">
    <name type="scientific">Paraphaeosphaeria minitans</name>
    <dbReference type="NCBI Taxonomy" id="565426"/>
    <lineage>
        <taxon>Eukaryota</taxon>
        <taxon>Fungi</taxon>
        <taxon>Dikarya</taxon>
        <taxon>Ascomycota</taxon>
        <taxon>Pezizomycotina</taxon>
        <taxon>Dothideomycetes</taxon>
        <taxon>Pleosporomycetidae</taxon>
        <taxon>Pleosporales</taxon>
        <taxon>Massarineae</taxon>
        <taxon>Didymosphaeriaceae</taxon>
        <taxon>Paraphaeosphaeria</taxon>
    </lineage>
</organism>
<dbReference type="InterPro" id="IPR013083">
    <property type="entry name" value="Znf_RING/FYVE/PHD"/>
</dbReference>
<dbReference type="Gene3D" id="3.30.40.10">
    <property type="entry name" value="Zinc/RING finger domain, C3HC4 (zinc finger)"/>
    <property type="match status" value="1"/>
</dbReference>
<protein>
    <recommendedName>
        <fullName evidence="4">RING-type domain-containing protein</fullName>
    </recommendedName>
</protein>
<feature type="compositionally biased region" description="Basic and acidic residues" evidence="1">
    <location>
        <begin position="156"/>
        <end position="171"/>
    </location>
</feature>
<dbReference type="AlphaFoldDB" id="A0A9P6GTE4"/>
<dbReference type="CDD" id="cd22265">
    <property type="entry name" value="UDM1_RNF168"/>
    <property type="match status" value="1"/>
</dbReference>
<accession>A0A9P6GTE4</accession>
<comment type="caution">
    <text evidence="2">The sequence shown here is derived from an EMBL/GenBank/DDBJ whole genome shotgun (WGS) entry which is preliminary data.</text>
</comment>
<dbReference type="EMBL" id="WJXW01000001">
    <property type="protein sequence ID" value="KAF9741516.1"/>
    <property type="molecule type" value="Genomic_DNA"/>
</dbReference>
<name>A0A9P6GTE4_9PLEO</name>
<evidence type="ECO:0000313" key="3">
    <source>
        <dbReference type="Proteomes" id="UP000756921"/>
    </source>
</evidence>
<evidence type="ECO:0000256" key="1">
    <source>
        <dbReference type="SAM" id="MobiDB-lite"/>
    </source>
</evidence>
<evidence type="ECO:0000313" key="2">
    <source>
        <dbReference type="EMBL" id="KAF9741516.1"/>
    </source>
</evidence>
<dbReference type="Proteomes" id="UP000756921">
    <property type="component" value="Unassembled WGS sequence"/>
</dbReference>